<dbReference type="PANTHER" id="PTHR43586:SF8">
    <property type="entry name" value="CYSTEINE DESULFURASE 1, CHLOROPLASTIC"/>
    <property type="match status" value="1"/>
</dbReference>
<dbReference type="GO" id="GO:0031071">
    <property type="term" value="F:cysteine desulfurase activity"/>
    <property type="evidence" value="ECO:0007669"/>
    <property type="project" value="UniProtKB-UniRule"/>
</dbReference>
<dbReference type="GO" id="GO:0006534">
    <property type="term" value="P:cysteine metabolic process"/>
    <property type="evidence" value="ECO:0007669"/>
    <property type="project" value="UniProtKB-UniRule"/>
</dbReference>
<dbReference type="GO" id="GO:0030170">
    <property type="term" value="F:pyridoxal phosphate binding"/>
    <property type="evidence" value="ECO:0007669"/>
    <property type="project" value="UniProtKB-UniRule"/>
</dbReference>
<evidence type="ECO:0000256" key="4">
    <source>
        <dbReference type="ARBA" id="ARBA00022679"/>
    </source>
</evidence>
<evidence type="ECO:0000256" key="1">
    <source>
        <dbReference type="ARBA" id="ARBA00001933"/>
    </source>
</evidence>
<dbReference type="InterPro" id="IPR015422">
    <property type="entry name" value="PyrdxlP-dep_Trfase_small"/>
</dbReference>
<dbReference type="InterPro" id="IPR015421">
    <property type="entry name" value="PyrdxlP-dep_Trfase_major"/>
</dbReference>
<dbReference type="EC" id="2.8.1.7" evidence="3 8"/>
<reference evidence="11" key="1">
    <citation type="submission" date="2017-09" db="EMBL/GenBank/DDBJ databases">
        <title>Depth-based differentiation of microbial function through sediment-hosted aquifers and enrichment of novel symbionts in the deep terrestrial subsurface.</title>
        <authorList>
            <person name="Probst A.J."/>
            <person name="Ladd B."/>
            <person name="Jarett J.K."/>
            <person name="Geller-Mcgrath D.E."/>
            <person name="Sieber C.M.K."/>
            <person name="Emerson J.B."/>
            <person name="Anantharaman K."/>
            <person name="Thomas B.C."/>
            <person name="Malmstrom R."/>
            <person name="Stieglmeier M."/>
            <person name="Klingl A."/>
            <person name="Woyke T."/>
            <person name="Ryan C.M."/>
            <person name="Banfield J.F."/>
        </authorList>
    </citation>
    <scope>NUCLEOTIDE SEQUENCE [LARGE SCALE GENOMIC DNA]</scope>
</reference>
<name>A0A2M7EJJ3_9BACT</name>
<evidence type="ECO:0000256" key="6">
    <source>
        <dbReference type="ARBA" id="ARBA00050776"/>
    </source>
</evidence>
<evidence type="ECO:0000256" key="5">
    <source>
        <dbReference type="ARBA" id="ARBA00022898"/>
    </source>
</evidence>
<evidence type="ECO:0000256" key="7">
    <source>
        <dbReference type="RuleBase" id="RU004504"/>
    </source>
</evidence>
<accession>A0A2M7EJJ3</accession>
<comment type="function">
    <text evidence="8">Catalyzes the removal of elemental sulfur and selenium atoms from L-cysteine, L-cystine, L-selenocysteine, and L-selenocystine to produce L-alanine.</text>
</comment>
<dbReference type="NCBIfam" id="TIGR01979">
    <property type="entry name" value="sufS"/>
    <property type="match status" value="1"/>
</dbReference>
<dbReference type="InterPro" id="IPR015424">
    <property type="entry name" value="PyrdxlP-dep_Trfase"/>
</dbReference>
<evidence type="ECO:0000256" key="3">
    <source>
        <dbReference type="ARBA" id="ARBA00012239"/>
    </source>
</evidence>
<feature type="domain" description="Aminotransferase class V" evidence="9">
    <location>
        <begin position="21"/>
        <end position="392"/>
    </location>
</feature>
<dbReference type="InterPro" id="IPR020578">
    <property type="entry name" value="Aminotrans_V_PyrdxlP_BS"/>
</dbReference>
<dbReference type="Pfam" id="PF00266">
    <property type="entry name" value="Aminotran_5"/>
    <property type="match status" value="1"/>
</dbReference>
<dbReference type="InterPro" id="IPR010970">
    <property type="entry name" value="Cys_dSase_SufS"/>
</dbReference>
<protein>
    <recommendedName>
        <fullName evidence="3 8">Cysteine desulfurase</fullName>
        <ecNumber evidence="3 8">2.8.1.7</ecNumber>
    </recommendedName>
</protein>
<gene>
    <name evidence="10" type="ORF">COW57_03760</name>
</gene>
<evidence type="ECO:0000313" key="11">
    <source>
        <dbReference type="Proteomes" id="UP000228762"/>
    </source>
</evidence>
<comment type="cofactor">
    <cofactor evidence="1 7">
        <name>pyridoxal 5'-phosphate</name>
        <dbReference type="ChEBI" id="CHEBI:597326"/>
    </cofactor>
</comment>
<dbReference type="CDD" id="cd06453">
    <property type="entry name" value="SufS_like"/>
    <property type="match status" value="1"/>
</dbReference>
<comment type="catalytic activity">
    <reaction evidence="6 8">
        <text>(sulfur carrier)-H + L-cysteine = (sulfur carrier)-SH + L-alanine</text>
        <dbReference type="Rhea" id="RHEA:43892"/>
        <dbReference type="Rhea" id="RHEA-COMP:14737"/>
        <dbReference type="Rhea" id="RHEA-COMP:14739"/>
        <dbReference type="ChEBI" id="CHEBI:29917"/>
        <dbReference type="ChEBI" id="CHEBI:35235"/>
        <dbReference type="ChEBI" id="CHEBI:57972"/>
        <dbReference type="ChEBI" id="CHEBI:64428"/>
        <dbReference type="EC" id="2.8.1.7"/>
    </reaction>
</comment>
<dbReference type="Proteomes" id="UP000228762">
    <property type="component" value="Unassembled WGS sequence"/>
</dbReference>
<evidence type="ECO:0000313" key="10">
    <source>
        <dbReference type="EMBL" id="PIV70715.1"/>
    </source>
</evidence>
<comment type="similarity">
    <text evidence="2 8">Belongs to the class-V pyridoxal-phosphate-dependent aminotransferase family. Csd subfamily.</text>
</comment>
<sequence length="404" mass="45177">MLDTNKIKKDFPIFNNQPKLVYLDSTATSLKPQSVISKLVEYYSDYSANIFRGVYDMSEKATAEYEETRTVVKDFINAPLTEEIIFTRNATESINLFVNGIKDIFKKGDEIVTTITEHHSNFVPWQQLAKNIQCSFKIISINEEGILEPQLTYEITKKTKILALTYVSNVLGTVNPIKTIIKEAKNINPHIIVLVDGAQAVPHLKVDVTDLGCDAFVFSSHKMLGPTGVGVLWVKKELLETFPPYQFGGDMIRSVAIEETQFADLPHRFEAGTPHIAGVIALKEASHYLQGIGLDAIHSYEVELAQICYDRLTEEFGTKIKIIGPQKRESGIVAFAVTGLHAHDVAQLLNEDHIAVRAGHHCAMPLHTKLGIEASVRASFYLYNTKEDVEKLIASLHKALHLFK</sequence>
<keyword evidence="5 8" id="KW-0663">Pyridoxal phosphate</keyword>
<evidence type="ECO:0000256" key="2">
    <source>
        <dbReference type="ARBA" id="ARBA00010447"/>
    </source>
</evidence>
<proteinExistence type="inferred from homology"/>
<dbReference type="EMBL" id="PFEV01000175">
    <property type="protein sequence ID" value="PIV70715.1"/>
    <property type="molecule type" value="Genomic_DNA"/>
</dbReference>
<dbReference type="PROSITE" id="PS00595">
    <property type="entry name" value="AA_TRANSFER_CLASS_5"/>
    <property type="match status" value="1"/>
</dbReference>
<dbReference type="Gene3D" id="3.40.640.10">
    <property type="entry name" value="Type I PLP-dependent aspartate aminotransferase-like (Major domain)"/>
    <property type="match status" value="1"/>
</dbReference>
<dbReference type="AlphaFoldDB" id="A0A2M7EJJ3"/>
<dbReference type="SUPFAM" id="SSF53383">
    <property type="entry name" value="PLP-dependent transferases"/>
    <property type="match status" value="1"/>
</dbReference>
<organism evidence="10 11">
    <name type="scientific">Candidatus Roizmanbacteria bacterium CG17_big_fil_post_rev_8_21_14_2_50_39_7</name>
    <dbReference type="NCBI Taxonomy" id="1974858"/>
    <lineage>
        <taxon>Bacteria</taxon>
        <taxon>Candidatus Roizmaniibacteriota</taxon>
    </lineage>
</organism>
<dbReference type="PANTHER" id="PTHR43586">
    <property type="entry name" value="CYSTEINE DESULFURASE"/>
    <property type="match status" value="1"/>
</dbReference>
<dbReference type="InterPro" id="IPR000192">
    <property type="entry name" value="Aminotrans_V_dom"/>
</dbReference>
<evidence type="ECO:0000256" key="8">
    <source>
        <dbReference type="RuleBase" id="RU004506"/>
    </source>
</evidence>
<comment type="caution">
    <text evidence="10">The sequence shown here is derived from an EMBL/GenBank/DDBJ whole genome shotgun (WGS) entry which is preliminary data.</text>
</comment>
<evidence type="ECO:0000259" key="9">
    <source>
        <dbReference type="Pfam" id="PF00266"/>
    </source>
</evidence>
<keyword evidence="4 8" id="KW-0808">Transferase</keyword>
<dbReference type="Gene3D" id="3.90.1150.10">
    <property type="entry name" value="Aspartate Aminotransferase, domain 1"/>
    <property type="match status" value="1"/>
</dbReference>